<dbReference type="InterPro" id="IPR051309">
    <property type="entry name" value="ABCF_ATPase"/>
</dbReference>
<evidence type="ECO:0000313" key="7">
    <source>
        <dbReference type="Proteomes" id="UP001057877"/>
    </source>
</evidence>
<dbReference type="Gene3D" id="3.40.50.300">
    <property type="entry name" value="P-loop containing nucleotide triphosphate hydrolases"/>
    <property type="match status" value="2"/>
</dbReference>
<name>A0ABY5SBA2_9BACL</name>
<feature type="region of interest" description="Disordered" evidence="4">
    <location>
        <begin position="546"/>
        <end position="594"/>
    </location>
</feature>
<feature type="compositionally biased region" description="Basic and acidic residues" evidence="4">
    <location>
        <begin position="567"/>
        <end position="582"/>
    </location>
</feature>
<keyword evidence="7" id="KW-1185">Reference proteome</keyword>
<accession>A0ABY5SBA2</accession>
<reference evidence="6" key="1">
    <citation type="submission" date="2022-01" db="EMBL/GenBank/DDBJ databases">
        <title>Paenibacillus spongiae sp. nov., isolated from marine sponge.</title>
        <authorList>
            <person name="Li Z."/>
            <person name="Zhang M."/>
        </authorList>
    </citation>
    <scope>NUCLEOTIDE SEQUENCE</scope>
    <source>
        <strain evidence="6">PHS-Z3</strain>
    </source>
</reference>
<dbReference type="InterPro" id="IPR027417">
    <property type="entry name" value="P-loop_NTPase"/>
</dbReference>
<protein>
    <submittedName>
        <fullName evidence="6">ABC-F family ATP-binding cassette domain-containing protein</fullName>
    </submittedName>
</protein>
<dbReference type="PROSITE" id="PS50893">
    <property type="entry name" value="ABC_TRANSPORTER_2"/>
    <property type="match status" value="2"/>
</dbReference>
<keyword evidence="2 6" id="KW-0067">ATP-binding</keyword>
<gene>
    <name evidence="6" type="ORF">L1F29_32635</name>
</gene>
<feature type="coiled-coil region" evidence="3">
    <location>
        <begin position="252"/>
        <end position="286"/>
    </location>
</feature>
<keyword evidence="3" id="KW-0175">Coiled coil</keyword>
<evidence type="ECO:0000256" key="3">
    <source>
        <dbReference type="SAM" id="Coils"/>
    </source>
</evidence>
<dbReference type="EMBL" id="CP091430">
    <property type="protein sequence ID" value="UVI30072.1"/>
    <property type="molecule type" value="Genomic_DNA"/>
</dbReference>
<dbReference type="InterPro" id="IPR017871">
    <property type="entry name" value="ABC_transporter-like_CS"/>
</dbReference>
<feature type="domain" description="ABC transporter" evidence="5">
    <location>
        <begin position="337"/>
        <end position="549"/>
    </location>
</feature>
<dbReference type="GO" id="GO:0005524">
    <property type="term" value="F:ATP binding"/>
    <property type="evidence" value="ECO:0007669"/>
    <property type="project" value="UniProtKB-KW"/>
</dbReference>
<dbReference type="InterPro" id="IPR003593">
    <property type="entry name" value="AAA+_ATPase"/>
</dbReference>
<evidence type="ECO:0000256" key="4">
    <source>
        <dbReference type="SAM" id="MobiDB-lite"/>
    </source>
</evidence>
<dbReference type="InterPro" id="IPR003439">
    <property type="entry name" value="ABC_transporter-like_ATP-bd"/>
</dbReference>
<dbReference type="PROSITE" id="PS00211">
    <property type="entry name" value="ABC_TRANSPORTER_1"/>
    <property type="match status" value="2"/>
</dbReference>
<evidence type="ECO:0000256" key="2">
    <source>
        <dbReference type="ARBA" id="ARBA00022840"/>
    </source>
</evidence>
<proteinExistence type="predicted"/>
<evidence type="ECO:0000259" key="5">
    <source>
        <dbReference type="PROSITE" id="PS50893"/>
    </source>
</evidence>
<evidence type="ECO:0000256" key="1">
    <source>
        <dbReference type="ARBA" id="ARBA00022741"/>
    </source>
</evidence>
<dbReference type="Pfam" id="PF00005">
    <property type="entry name" value="ABC_tran"/>
    <property type="match status" value="2"/>
</dbReference>
<feature type="domain" description="ABC transporter" evidence="5">
    <location>
        <begin position="4"/>
        <end position="263"/>
    </location>
</feature>
<dbReference type="SUPFAM" id="SSF52540">
    <property type="entry name" value="P-loop containing nucleoside triphosphate hydrolases"/>
    <property type="match status" value="2"/>
</dbReference>
<dbReference type="PANTHER" id="PTHR42855">
    <property type="entry name" value="ABC TRANSPORTER ATP-BINDING SUBUNIT"/>
    <property type="match status" value="1"/>
</dbReference>
<keyword evidence="1" id="KW-0547">Nucleotide-binding</keyword>
<dbReference type="CDD" id="cd03221">
    <property type="entry name" value="ABCF_EF-3"/>
    <property type="match status" value="2"/>
</dbReference>
<dbReference type="PANTHER" id="PTHR42855:SF2">
    <property type="entry name" value="DRUG RESISTANCE ABC TRANSPORTER,ATP-BINDING PROTEIN"/>
    <property type="match status" value="1"/>
</dbReference>
<dbReference type="Proteomes" id="UP001057877">
    <property type="component" value="Chromosome"/>
</dbReference>
<dbReference type="RefSeq" id="WP_258386142.1">
    <property type="nucleotide sequence ID" value="NZ_CP091430.1"/>
</dbReference>
<organism evidence="6 7">
    <name type="scientific">Paenibacillus spongiae</name>
    <dbReference type="NCBI Taxonomy" id="2909671"/>
    <lineage>
        <taxon>Bacteria</taxon>
        <taxon>Bacillati</taxon>
        <taxon>Bacillota</taxon>
        <taxon>Bacilli</taxon>
        <taxon>Bacillales</taxon>
        <taxon>Paenibacillaceae</taxon>
        <taxon>Paenibacillus</taxon>
    </lineage>
</organism>
<dbReference type="NCBIfam" id="NF000355">
    <property type="entry name" value="ribo_prot_ABC_F"/>
    <property type="match status" value="1"/>
</dbReference>
<dbReference type="Pfam" id="PF12848">
    <property type="entry name" value="ABC_tran_Xtn"/>
    <property type="match status" value="1"/>
</dbReference>
<sequence length="654" mass="73812">MLIVNSQNIKQYHGAQLVLEDVTFDIHERERVGLVGRNGSGKTTLLRLLAKELKPDEGQLSIRKDTQIGYLAQVPEEWSESTVHDVLASGYRELLDCRANMSILELGMSDPEAAEDPDRLSRMLEEYAKLQERFEREGGYEMEARIDQIAGGLQIAKEFYVRRFDTLSGGEQTKIGLAAMLIRGPELLLLDEPTNHLDMAGVEWLETFIGQYDGTCLIVSHDRTFLDRVVTKIIDLEDGEAHTYLTNYTGYVKEKEEKLLQQFADYQEQQKQMKKMKETIRKLEEWGRVGDNEKFFRRAASMRKALDRMEKVKRPVLERKGAEFGLSQADRSGRKVIRFEGVTKSYGANPVLSGMNGELEYGDKIMLVGRNGSGKSTFIKLLLGEGDADEGTIEWGSRVEIGYLAQADPPGDGRLSVLAYFREEAGLEEGEARSRLAKYLFYGADVFKAVGQLSGGEWTRLRLALLMIRKPNLLILDEPTNHMDIASREALEEALEEFSGTLLAVTHDRYFINRLADKVWELDRGQVTVYLGGFDAYQEKRLQLQAGRGSSRSMGREQAPVAAAKRSASEPDESRVVNDARPGKAKAAAGQLEPAIAREESRLAELDARLDKLSGEPPEPRYEEELAAVWAEREAVQEKLDRLYEEWMLAQEHS</sequence>
<dbReference type="InterPro" id="IPR032781">
    <property type="entry name" value="ABC_tran_Xtn"/>
</dbReference>
<evidence type="ECO:0000313" key="6">
    <source>
        <dbReference type="EMBL" id="UVI30072.1"/>
    </source>
</evidence>
<dbReference type="SMART" id="SM00382">
    <property type="entry name" value="AAA"/>
    <property type="match status" value="2"/>
</dbReference>